<accession>A0AAD7DET4</accession>
<sequence length="431" mass="49444">MPQVQAVVDSGQGALRYLATYVLGLGIEDLEGCESVYHRKQAIATYTAHVDTFETYTNLSTFLVNNYQQSLAILETENLLQFAMAQAGISGKDEFVRRLEEEKTYLRGLSKEPESETQQMDYYRRLVNLKARKKTFDETADGPEWNAAGLLVVTGWYRLCINKLEELVLKRLFELTKMNMSQMRYKLRKYIAKALQVRSKTIRTALARYNLAAGSLTPKHRKLTWAEVVEYAFLSDFDILRDPTGNATLRDWATQGGRQLMDSFFRIERVKEEIPRLNIEICRLVTYIRDEKIFLLAKEAEIIQTDPHLAYFIRKYRNQRGRLDDNHMARLRSMKKNLGSRFTGTLEPGVRQAEAAEHDVEEEMDVDSDIDEAEAATVEGEIARGRAMELNGQVEDEWEDVDSDEDDEGEVAEAETLAEMAEWVLTIATDA</sequence>
<dbReference type="Proteomes" id="UP001221757">
    <property type="component" value="Unassembled WGS sequence"/>
</dbReference>
<evidence type="ECO:0000313" key="1">
    <source>
        <dbReference type="EMBL" id="KAJ7687765.1"/>
    </source>
</evidence>
<reference evidence="1" key="1">
    <citation type="submission" date="2023-03" db="EMBL/GenBank/DDBJ databases">
        <title>Massive genome expansion in bonnet fungi (Mycena s.s.) driven by repeated elements and novel gene families across ecological guilds.</title>
        <authorList>
            <consortium name="Lawrence Berkeley National Laboratory"/>
            <person name="Harder C.B."/>
            <person name="Miyauchi S."/>
            <person name="Viragh M."/>
            <person name="Kuo A."/>
            <person name="Thoen E."/>
            <person name="Andreopoulos B."/>
            <person name="Lu D."/>
            <person name="Skrede I."/>
            <person name="Drula E."/>
            <person name="Henrissat B."/>
            <person name="Morin E."/>
            <person name="Kohler A."/>
            <person name="Barry K."/>
            <person name="LaButti K."/>
            <person name="Morin E."/>
            <person name="Salamov A."/>
            <person name="Lipzen A."/>
            <person name="Mereny Z."/>
            <person name="Hegedus B."/>
            <person name="Baldrian P."/>
            <person name="Stursova M."/>
            <person name="Weitz H."/>
            <person name="Taylor A."/>
            <person name="Grigoriev I.V."/>
            <person name="Nagy L.G."/>
            <person name="Martin F."/>
            <person name="Kauserud H."/>
        </authorList>
    </citation>
    <scope>NUCLEOTIDE SEQUENCE</scope>
    <source>
        <strain evidence="1">CBHHK067</strain>
    </source>
</reference>
<comment type="caution">
    <text evidence="1">The sequence shown here is derived from an EMBL/GenBank/DDBJ whole genome shotgun (WGS) entry which is preliminary data.</text>
</comment>
<name>A0AAD7DET4_MYCRO</name>
<gene>
    <name evidence="1" type="ORF">B0H17DRAFT_1136118</name>
</gene>
<dbReference type="AlphaFoldDB" id="A0AAD7DET4"/>
<evidence type="ECO:0000313" key="2">
    <source>
        <dbReference type="Proteomes" id="UP001221757"/>
    </source>
</evidence>
<organism evidence="1 2">
    <name type="scientific">Mycena rosella</name>
    <name type="common">Pink bonnet</name>
    <name type="synonym">Agaricus rosellus</name>
    <dbReference type="NCBI Taxonomy" id="1033263"/>
    <lineage>
        <taxon>Eukaryota</taxon>
        <taxon>Fungi</taxon>
        <taxon>Dikarya</taxon>
        <taxon>Basidiomycota</taxon>
        <taxon>Agaricomycotina</taxon>
        <taxon>Agaricomycetes</taxon>
        <taxon>Agaricomycetidae</taxon>
        <taxon>Agaricales</taxon>
        <taxon>Marasmiineae</taxon>
        <taxon>Mycenaceae</taxon>
        <taxon>Mycena</taxon>
    </lineage>
</organism>
<protein>
    <submittedName>
        <fullName evidence="1">Uncharacterized protein</fullName>
    </submittedName>
</protein>
<proteinExistence type="predicted"/>
<dbReference type="EMBL" id="JARKIE010000085">
    <property type="protein sequence ID" value="KAJ7687765.1"/>
    <property type="molecule type" value="Genomic_DNA"/>
</dbReference>
<keyword evidence="2" id="KW-1185">Reference proteome</keyword>